<evidence type="ECO:0000256" key="5">
    <source>
        <dbReference type="ARBA" id="ARBA00035171"/>
    </source>
</evidence>
<dbReference type="InterPro" id="IPR018257">
    <property type="entry name" value="Ribosomal_bL19_CS"/>
</dbReference>
<dbReference type="PRINTS" id="PR00061">
    <property type="entry name" value="RIBOSOMALL19"/>
</dbReference>
<dbReference type="PROSITE" id="PS01015">
    <property type="entry name" value="RIBOSOMAL_L19"/>
    <property type="match status" value="1"/>
</dbReference>
<dbReference type="InterPro" id="IPR038657">
    <property type="entry name" value="Ribosomal_bL19_sf"/>
</dbReference>
<name>A0A922PVY7_9LACO</name>
<dbReference type="GO" id="GO:0003735">
    <property type="term" value="F:structural constituent of ribosome"/>
    <property type="evidence" value="ECO:0007669"/>
    <property type="project" value="InterPro"/>
</dbReference>
<dbReference type="GO" id="GO:0016301">
    <property type="term" value="F:kinase activity"/>
    <property type="evidence" value="ECO:0007669"/>
    <property type="project" value="UniProtKB-KW"/>
</dbReference>
<comment type="similarity">
    <text evidence="2 6 7">Belongs to the bacterial ribosomal protein bL19 family.</text>
</comment>
<evidence type="ECO:0000256" key="6">
    <source>
        <dbReference type="HAMAP-Rule" id="MF_00402"/>
    </source>
</evidence>
<dbReference type="FunFam" id="2.30.30.790:FF:000001">
    <property type="entry name" value="50S ribosomal protein L19"/>
    <property type="match status" value="1"/>
</dbReference>
<dbReference type="NCBIfam" id="TIGR01024">
    <property type="entry name" value="rplS_bact"/>
    <property type="match status" value="1"/>
</dbReference>
<dbReference type="Gene3D" id="2.30.30.790">
    <property type="match status" value="1"/>
</dbReference>
<sequence length="131" mass="15073">MNVGERKEIIMRQNKLIEKITASQLRDDIPDFRAGDTVRVHAKIVEGSRERIQMFEGVVIKRHGAGISATYTVRKISNGVGVERTFPLHSPRVEKIDVLRHGRVRRAKLYYLRARIGKATRIAERRRNTGK</sequence>
<evidence type="ECO:0000256" key="3">
    <source>
        <dbReference type="ARBA" id="ARBA00022980"/>
    </source>
</evidence>
<reference evidence="8 9" key="1">
    <citation type="journal article" date="2015" name="Genome Announc.">
        <title>Expanding the biotechnology potential of lactobacilli through comparative genomics of 213 strains and associated genera.</title>
        <authorList>
            <person name="Sun Z."/>
            <person name="Harris H.M."/>
            <person name="McCann A."/>
            <person name="Guo C."/>
            <person name="Argimon S."/>
            <person name="Zhang W."/>
            <person name="Yang X."/>
            <person name="Jeffery I.B."/>
            <person name="Cooney J.C."/>
            <person name="Kagawa T.F."/>
            <person name="Liu W."/>
            <person name="Song Y."/>
            <person name="Salvetti E."/>
            <person name="Wrobel A."/>
            <person name="Rasinkangas P."/>
            <person name="Parkhill J."/>
            <person name="Rea M.C."/>
            <person name="O'Sullivan O."/>
            <person name="Ritari J."/>
            <person name="Douillard F.P."/>
            <person name="Paul Ross R."/>
            <person name="Yang R."/>
            <person name="Briner A.E."/>
            <person name="Felis G.E."/>
            <person name="de Vos W.M."/>
            <person name="Barrangou R."/>
            <person name="Klaenhammer T.R."/>
            <person name="Caufield P.W."/>
            <person name="Cui Y."/>
            <person name="Zhang H."/>
            <person name="O'Toole P.W."/>
        </authorList>
    </citation>
    <scope>NUCLEOTIDE SEQUENCE [LARGE SCALE GENOMIC DNA]</scope>
    <source>
        <strain evidence="8 9">DSM 8475</strain>
    </source>
</reference>
<comment type="function">
    <text evidence="1 6 7">This protein is located at the 30S-50S ribosomal subunit interface and may play a role in the structure and function of the aminoacyl-tRNA binding site.</text>
</comment>
<dbReference type="GO" id="GO:0006412">
    <property type="term" value="P:translation"/>
    <property type="evidence" value="ECO:0007669"/>
    <property type="project" value="UniProtKB-UniRule"/>
</dbReference>
<organism evidence="8 9">
    <name type="scientific">Limosilactobacillus pontis DSM 8475</name>
    <dbReference type="NCBI Taxonomy" id="1423794"/>
    <lineage>
        <taxon>Bacteria</taxon>
        <taxon>Bacillati</taxon>
        <taxon>Bacillota</taxon>
        <taxon>Bacilli</taxon>
        <taxon>Lactobacillales</taxon>
        <taxon>Lactobacillaceae</taxon>
        <taxon>Limosilactobacillus</taxon>
    </lineage>
</organism>
<evidence type="ECO:0000256" key="7">
    <source>
        <dbReference type="RuleBase" id="RU000559"/>
    </source>
</evidence>
<dbReference type="InterPro" id="IPR008991">
    <property type="entry name" value="Translation_prot_SH3-like_sf"/>
</dbReference>
<dbReference type="Pfam" id="PF01245">
    <property type="entry name" value="Ribosomal_L19"/>
    <property type="match status" value="1"/>
</dbReference>
<dbReference type="GO" id="GO:0022625">
    <property type="term" value="C:cytosolic large ribosomal subunit"/>
    <property type="evidence" value="ECO:0007669"/>
    <property type="project" value="TreeGrafter"/>
</dbReference>
<accession>A0A922PVY7</accession>
<keyword evidence="8" id="KW-0418">Kinase</keyword>
<dbReference type="PANTHER" id="PTHR15680">
    <property type="entry name" value="RIBOSOMAL PROTEIN L19"/>
    <property type="match status" value="1"/>
</dbReference>
<dbReference type="InterPro" id="IPR001857">
    <property type="entry name" value="Ribosomal_bL19"/>
</dbReference>
<keyword evidence="4 6" id="KW-0687">Ribonucleoprotein</keyword>
<keyword evidence="3 6" id="KW-0689">Ribosomal protein</keyword>
<evidence type="ECO:0000313" key="8">
    <source>
        <dbReference type="EMBL" id="KRM37600.1"/>
    </source>
</evidence>
<protein>
    <recommendedName>
        <fullName evidence="5 6">Large ribosomal subunit protein bL19</fullName>
    </recommendedName>
</protein>
<evidence type="ECO:0000256" key="2">
    <source>
        <dbReference type="ARBA" id="ARBA00005781"/>
    </source>
</evidence>
<evidence type="ECO:0000256" key="4">
    <source>
        <dbReference type="ARBA" id="ARBA00023274"/>
    </source>
</evidence>
<proteinExistence type="inferred from homology"/>
<dbReference type="PANTHER" id="PTHR15680:SF9">
    <property type="entry name" value="LARGE RIBOSOMAL SUBUNIT PROTEIN BL19M"/>
    <property type="match status" value="1"/>
</dbReference>
<evidence type="ECO:0000313" key="9">
    <source>
        <dbReference type="Proteomes" id="UP000051085"/>
    </source>
</evidence>
<gene>
    <name evidence="6" type="primary">rplS</name>
    <name evidence="8" type="ORF">FD34_GL001219</name>
</gene>
<dbReference type="Proteomes" id="UP000051085">
    <property type="component" value="Unassembled WGS sequence"/>
</dbReference>
<dbReference type="HAMAP" id="MF_00402">
    <property type="entry name" value="Ribosomal_bL19"/>
    <property type="match status" value="1"/>
</dbReference>
<dbReference type="PIRSF" id="PIRSF002191">
    <property type="entry name" value="Ribosomal_L19"/>
    <property type="match status" value="1"/>
</dbReference>
<dbReference type="EMBL" id="AZGO01000026">
    <property type="protein sequence ID" value="KRM37600.1"/>
    <property type="molecule type" value="Genomic_DNA"/>
</dbReference>
<dbReference type="SUPFAM" id="SSF50104">
    <property type="entry name" value="Translation proteins SH3-like domain"/>
    <property type="match status" value="1"/>
</dbReference>
<dbReference type="AlphaFoldDB" id="A0A922PVY7"/>
<keyword evidence="8" id="KW-0808">Transferase</keyword>
<comment type="caution">
    <text evidence="8">The sequence shown here is derived from an EMBL/GenBank/DDBJ whole genome shotgun (WGS) entry which is preliminary data.</text>
</comment>
<evidence type="ECO:0000256" key="1">
    <source>
        <dbReference type="ARBA" id="ARBA00002349"/>
    </source>
</evidence>